<name>A0A7W5ALC4_9ACTN</name>
<comment type="caution">
    <text evidence="1">The sequence shown here is derived from an EMBL/GenBank/DDBJ whole genome shotgun (WGS) entry which is preliminary data.</text>
</comment>
<reference evidence="1 2" key="1">
    <citation type="submission" date="2020-08" db="EMBL/GenBank/DDBJ databases">
        <title>Genomic Encyclopedia of Type Strains, Phase III (KMG-III): the genomes of soil and plant-associated and newly described type strains.</title>
        <authorList>
            <person name="Whitman W."/>
        </authorList>
    </citation>
    <scope>NUCLEOTIDE SEQUENCE [LARGE SCALE GENOMIC DNA]</scope>
    <source>
        <strain evidence="1 2">CECT 3287</strain>
    </source>
</reference>
<evidence type="ECO:0000313" key="2">
    <source>
        <dbReference type="Proteomes" id="UP000590749"/>
    </source>
</evidence>
<evidence type="ECO:0000313" key="1">
    <source>
        <dbReference type="EMBL" id="MBB3098265.1"/>
    </source>
</evidence>
<protein>
    <submittedName>
        <fullName evidence="1">Uncharacterized protein</fullName>
    </submittedName>
</protein>
<gene>
    <name evidence="1" type="ORF">FHR83_005960</name>
</gene>
<dbReference type="Proteomes" id="UP000590749">
    <property type="component" value="Unassembled WGS sequence"/>
</dbReference>
<proteinExistence type="predicted"/>
<keyword evidence="2" id="KW-1185">Reference proteome</keyword>
<dbReference type="AlphaFoldDB" id="A0A7W5ALC4"/>
<sequence length="147" mass="16269">MTKHPGTADLADQLRLLDQAIRGLSQHIATLESGSLTLETWQNAAAALGTRMAAMDEAANAINSHFGLTSAQSRILRYLKDHVGEVVTNDQLCGVSGVRDTTRRLRELREIHGWMISSNVHRDDLSPGQYVLESLEPRMIRSSSRYA</sequence>
<dbReference type="RefSeq" id="WP_183224167.1">
    <property type="nucleotide sequence ID" value="NZ_BMPW01000016.1"/>
</dbReference>
<dbReference type="EMBL" id="JACHXF010000014">
    <property type="protein sequence ID" value="MBB3098265.1"/>
    <property type="molecule type" value="Genomic_DNA"/>
</dbReference>
<accession>A0A7W5ALC4</accession>
<organism evidence="1 2">
    <name type="scientific">Actinoplanes campanulatus</name>
    <dbReference type="NCBI Taxonomy" id="113559"/>
    <lineage>
        <taxon>Bacteria</taxon>
        <taxon>Bacillati</taxon>
        <taxon>Actinomycetota</taxon>
        <taxon>Actinomycetes</taxon>
        <taxon>Micromonosporales</taxon>
        <taxon>Micromonosporaceae</taxon>
        <taxon>Actinoplanes</taxon>
    </lineage>
</organism>